<dbReference type="InterPro" id="IPR036282">
    <property type="entry name" value="Glutathione-S-Trfase_C_sf"/>
</dbReference>
<dbReference type="RefSeq" id="WP_209592807.1">
    <property type="nucleotide sequence ID" value="NZ_JAGJCF010000001.1"/>
</dbReference>
<dbReference type="PANTHER" id="PTHR43968:SF6">
    <property type="entry name" value="GLUTATHIONE S-TRANSFERASE OMEGA"/>
    <property type="match status" value="1"/>
</dbReference>
<dbReference type="CDD" id="cd03205">
    <property type="entry name" value="GST_C_6"/>
    <property type="match status" value="1"/>
</dbReference>
<evidence type="ECO:0000259" key="1">
    <source>
        <dbReference type="PROSITE" id="PS50404"/>
    </source>
</evidence>
<evidence type="ECO:0000313" key="3">
    <source>
        <dbReference type="Proteomes" id="UP000678276"/>
    </source>
</evidence>
<dbReference type="SFLD" id="SFLDS00019">
    <property type="entry name" value="Glutathione_Transferase_(cytos"/>
    <property type="match status" value="1"/>
</dbReference>
<dbReference type="PANTHER" id="PTHR43968">
    <property type="match status" value="1"/>
</dbReference>
<dbReference type="InterPro" id="IPR004045">
    <property type="entry name" value="Glutathione_S-Trfase_N"/>
</dbReference>
<feature type="domain" description="GST N-terminal" evidence="1">
    <location>
        <begin position="1"/>
        <end position="78"/>
    </location>
</feature>
<dbReference type="InterPro" id="IPR040079">
    <property type="entry name" value="Glutathione_S-Trfase"/>
</dbReference>
<accession>A0ABS4BCB4</accession>
<dbReference type="Gene3D" id="3.40.30.10">
    <property type="entry name" value="Glutaredoxin"/>
    <property type="match status" value="1"/>
</dbReference>
<dbReference type="PROSITE" id="PS50404">
    <property type="entry name" value="GST_NTER"/>
    <property type="match status" value="1"/>
</dbReference>
<protein>
    <submittedName>
        <fullName evidence="2">Glutathione S-transferase</fullName>
    </submittedName>
</protein>
<dbReference type="Pfam" id="PF13409">
    <property type="entry name" value="GST_N_2"/>
    <property type="match status" value="1"/>
</dbReference>
<dbReference type="SUPFAM" id="SSF47616">
    <property type="entry name" value="GST C-terminal domain-like"/>
    <property type="match status" value="1"/>
</dbReference>
<organism evidence="2 3">
    <name type="scientific">Jiella mangrovi</name>
    <dbReference type="NCBI Taxonomy" id="2821407"/>
    <lineage>
        <taxon>Bacteria</taxon>
        <taxon>Pseudomonadati</taxon>
        <taxon>Pseudomonadota</taxon>
        <taxon>Alphaproteobacteria</taxon>
        <taxon>Hyphomicrobiales</taxon>
        <taxon>Aurantimonadaceae</taxon>
        <taxon>Jiella</taxon>
    </lineage>
</organism>
<dbReference type="InterPro" id="IPR050983">
    <property type="entry name" value="GST_Omega/HSP26"/>
</dbReference>
<dbReference type="SUPFAM" id="SSF52833">
    <property type="entry name" value="Thioredoxin-like"/>
    <property type="match status" value="1"/>
</dbReference>
<name>A0ABS4BCB4_9HYPH</name>
<dbReference type="InterPro" id="IPR036249">
    <property type="entry name" value="Thioredoxin-like_sf"/>
</dbReference>
<comment type="caution">
    <text evidence="2">The sequence shown here is derived from an EMBL/GenBank/DDBJ whole genome shotgun (WGS) entry which is preliminary data.</text>
</comment>
<evidence type="ECO:0000313" key="2">
    <source>
        <dbReference type="EMBL" id="MBP0614402.1"/>
    </source>
</evidence>
<dbReference type="EMBL" id="JAGJCF010000001">
    <property type="protein sequence ID" value="MBP0614402.1"/>
    <property type="molecule type" value="Genomic_DNA"/>
</dbReference>
<reference evidence="2 3" key="1">
    <citation type="submission" date="2021-04" db="EMBL/GenBank/DDBJ databases">
        <title>Whole genome sequence of Jiella sp. KSK16Y-1.</title>
        <authorList>
            <person name="Tuo L."/>
        </authorList>
    </citation>
    <scope>NUCLEOTIDE SEQUENCE [LARGE SCALE GENOMIC DNA]</scope>
    <source>
        <strain evidence="2 3">KSK16Y-1</strain>
    </source>
</reference>
<sequence length="199" mass="22084">MRVFYSSASPFAAKVRMAASHCDLPFESVATDTMAEPAELLFANPLGKIPVVVLDDGMALYDSRVICDYFDKLTGGQLLPQGLEAFTRVKVIEACADGICDALILALYEERYRPEDKRHQPWVDKQMARADRGLAALEKMLPDLPEKLSTAHFAMASVLGWMSFRFKGKLEAERPALAAWIKAFPEKFPAFSQVGPRPA</sequence>
<proteinExistence type="predicted"/>
<dbReference type="CDD" id="cd03049">
    <property type="entry name" value="GST_N_3"/>
    <property type="match status" value="1"/>
</dbReference>
<dbReference type="Proteomes" id="UP000678276">
    <property type="component" value="Unassembled WGS sequence"/>
</dbReference>
<dbReference type="Pfam" id="PF13410">
    <property type="entry name" value="GST_C_2"/>
    <property type="match status" value="1"/>
</dbReference>
<keyword evidence="3" id="KW-1185">Reference proteome</keyword>
<gene>
    <name evidence="2" type="ORF">J6595_02205</name>
</gene>
<dbReference type="Gene3D" id="1.20.1050.10">
    <property type="match status" value="1"/>
</dbReference>